<accession>T0RNP3</accession>
<dbReference type="InParanoid" id="T0RNP3"/>
<keyword evidence="1" id="KW-0812">Transmembrane</keyword>
<proteinExistence type="predicted"/>
<dbReference type="EMBL" id="JH767168">
    <property type="protein sequence ID" value="EQC31667.1"/>
    <property type="molecule type" value="Genomic_DNA"/>
</dbReference>
<dbReference type="RefSeq" id="XP_008615066.1">
    <property type="nucleotide sequence ID" value="XM_008616844.1"/>
</dbReference>
<dbReference type="VEuPathDB" id="FungiDB:SDRG_10832"/>
<keyword evidence="3" id="KW-1185">Reference proteome</keyword>
<dbReference type="OMA" id="LACKYTA"/>
<feature type="transmembrane region" description="Helical" evidence="1">
    <location>
        <begin position="7"/>
        <end position="25"/>
    </location>
</feature>
<organism evidence="2 3">
    <name type="scientific">Saprolegnia diclina (strain VS20)</name>
    <dbReference type="NCBI Taxonomy" id="1156394"/>
    <lineage>
        <taxon>Eukaryota</taxon>
        <taxon>Sar</taxon>
        <taxon>Stramenopiles</taxon>
        <taxon>Oomycota</taxon>
        <taxon>Saprolegniomycetes</taxon>
        <taxon>Saprolegniales</taxon>
        <taxon>Saprolegniaceae</taxon>
        <taxon>Saprolegnia</taxon>
    </lineage>
</organism>
<dbReference type="OrthoDB" id="10503951at2759"/>
<protein>
    <submittedName>
        <fullName evidence="2">Uncharacterized protein</fullName>
    </submittedName>
</protein>
<gene>
    <name evidence="2" type="ORF">SDRG_10832</name>
</gene>
<keyword evidence="1" id="KW-1133">Transmembrane helix</keyword>
<dbReference type="AlphaFoldDB" id="T0RNP3"/>
<feature type="transmembrane region" description="Helical" evidence="1">
    <location>
        <begin position="70"/>
        <end position="93"/>
    </location>
</feature>
<keyword evidence="1" id="KW-0472">Membrane</keyword>
<name>T0RNP3_SAPDV</name>
<evidence type="ECO:0000313" key="3">
    <source>
        <dbReference type="Proteomes" id="UP000030762"/>
    </source>
</evidence>
<evidence type="ECO:0000313" key="2">
    <source>
        <dbReference type="EMBL" id="EQC31667.1"/>
    </source>
</evidence>
<reference evidence="2 3" key="1">
    <citation type="submission" date="2012-04" db="EMBL/GenBank/DDBJ databases">
        <title>The Genome Sequence of Saprolegnia declina VS20.</title>
        <authorList>
            <consortium name="The Broad Institute Genome Sequencing Platform"/>
            <person name="Russ C."/>
            <person name="Nusbaum C."/>
            <person name="Tyler B."/>
            <person name="van West P."/>
            <person name="Dieguez-Uribeondo J."/>
            <person name="de Bruijn I."/>
            <person name="Tripathy S."/>
            <person name="Jiang R."/>
            <person name="Young S.K."/>
            <person name="Zeng Q."/>
            <person name="Gargeya S."/>
            <person name="Fitzgerald M."/>
            <person name="Haas B."/>
            <person name="Abouelleil A."/>
            <person name="Alvarado L."/>
            <person name="Arachchi H.M."/>
            <person name="Berlin A."/>
            <person name="Chapman S.B."/>
            <person name="Goldberg J."/>
            <person name="Griggs A."/>
            <person name="Gujja S."/>
            <person name="Hansen M."/>
            <person name="Howarth C."/>
            <person name="Imamovic A."/>
            <person name="Larimer J."/>
            <person name="McCowen C."/>
            <person name="Montmayeur A."/>
            <person name="Murphy C."/>
            <person name="Neiman D."/>
            <person name="Pearson M."/>
            <person name="Priest M."/>
            <person name="Roberts A."/>
            <person name="Saif S."/>
            <person name="Shea T."/>
            <person name="Sisk P."/>
            <person name="Sykes S."/>
            <person name="Wortman J."/>
            <person name="Nusbaum C."/>
            <person name="Birren B."/>
        </authorList>
    </citation>
    <scope>NUCLEOTIDE SEQUENCE [LARGE SCALE GENOMIC DNA]</scope>
    <source>
        <strain evidence="2 3">VS20</strain>
    </source>
</reference>
<sequence length="138" mass="16272">MDAIHQILVWLVRTHQVIITFRFVTHVFLRPLFWIAVRLAPPLARYAIYSFNEFVRRETNKLARKFTTQAIAEFGFVATIAAIASVYIITRYISPETRMLSPDPRHKCWNKFLEAVLYEPTEKPRRRQNQRCSSNASM</sequence>
<evidence type="ECO:0000256" key="1">
    <source>
        <dbReference type="SAM" id="Phobius"/>
    </source>
</evidence>
<dbReference type="Proteomes" id="UP000030762">
    <property type="component" value="Unassembled WGS sequence"/>
</dbReference>
<dbReference type="GeneID" id="19951559"/>